<evidence type="ECO:0000313" key="2">
    <source>
        <dbReference type="EMBL" id="SVD10124.1"/>
    </source>
</evidence>
<accession>A0A382SJQ5</accession>
<reference evidence="2" key="1">
    <citation type="submission" date="2018-05" db="EMBL/GenBank/DDBJ databases">
        <authorList>
            <person name="Lanie J.A."/>
            <person name="Ng W.-L."/>
            <person name="Kazmierczak K.M."/>
            <person name="Andrzejewski T.M."/>
            <person name="Davidsen T.M."/>
            <person name="Wayne K.J."/>
            <person name="Tettelin H."/>
            <person name="Glass J.I."/>
            <person name="Rusch D."/>
            <person name="Podicherti R."/>
            <person name="Tsui H.-C.T."/>
            <person name="Winkler M.E."/>
        </authorList>
    </citation>
    <scope>NUCLEOTIDE SEQUENCE</scope>
</reference>
<dbReference type="InterPro" id="IPR029044">
    <property type="entry name" value="Nucleotide-diphossugar_trans"/>
</dbReference>
<dbReference type="Pfam" id="PF00535">
    <property type="entry name" value="Glycos_transf_2"/>
    <property type="match status" value="1"/>
</dbReference>
<protein>
    <recommendedName>
        <fullName evidence="1">Glycosyltransferase 2-like domain-containing protein</fullName>
    </recommendedName>
</protein>
<feature type="domain" description="Glycosyltransferase 2-like" evidence="1">
    <location>
        <begin position="11"/>
        <end position="197"/>
    </location>
</feature>
<dbReference type="CDD" id="cd00761">
    <property type="entry name" value="Glyco_tranf_GTA_type"/>
    <property type="match status" value="1"/>
</dbReference>
<feature type="non-terminal residue" evidence="2">
    <location>
        <position position="297"/>
    </location>
</feature>
<gene>
    <name evidence="2" type="ORF">METZ01_LOCUS362978</name>
</gene>
<dbReference type="Gene3D" id="3.90.550.10">
    <property type="entry name" value="Spore Coat Polysaccharide Biosynthesis Protein SpsA, Chain A"/>
    <property type="match status" value="1"/>
</dbReference>
<dbReference type="PANTHER" id="PTHR22916">
    <property type="entry name" value="GLYCOSYLTRANSFERASE"/>
    <property type="match status" value="1"/>
</dbReference>
<dbReference type="AlphaFoldDB" id="A0A382SJQ5"/>
<dbReference type="InterPro" id="IPR001173">
    <property type="entry name" value="Glyco_trans_2-like"/>
</dbReference>
<proteinExistence type="predicted"/>
<organism evidence="2">
    <name type="scientific">marine metagenome</name>
    <dbReference type="NCBI Taxonomy" id="408172"/>
    <lineage>
        <taxon>unclassified sequences</taxon>
        <taxon>metagenomes</taxon>
        <taxon>ecological metagenomes</taxon>
    </lineage>
</organism>
<dbReference type="SUPFAM" id="SSF53448">
    <property type="entry name" value="Nucleotide-diphospho-sugar transferases"/>
    <property type="match status" value="1"/>
</dbReference>
<name>A0A382SJQ5_9ZZZZ</name>
<dbReference type="EMBL" id="UINC01129617">
    <property type="protein sequence ID" value="SVD10124.1"/>
    <property type="molecule type" value="Genomic_DNA"/>
</dbReference>
<sequence>MDKTHIPKVTIGLPVYNGELSLSQSIDSVLKQSFTDFELIISDNASTDSTLKICEKYLNKDSRITLVKQNKNIGPLWNFYFILEKARGNYFVWLADDDYWHPDFLLENVSVLDNHKNVVCSIGKINPFDKLPKNGIKEESVKYPKLAENYVMNRRNQMISVTFPVSGSYSKKIRQFLKNTGATSRFYGLYRKEILQKCFIKSDFVAVVNAIFLNLLKYGELYEVDKILLYRFNQGSSTTGIINQSRLYNKNPLGTIFPYISFNSWCLKNIGLKNVLRNLDIFARMNVGGFLFFGIDL</sequence>
<evidence type="ECO:0000259" key="1">
    <source>
        <dbReference type="Pfam" id="PF00535"/>
    </source>
</evidence>
<dbReference type="PANTHER" id="PTHR22916:SF56">
    <property type="entry name" value="GLYCOSYL TRANSFERASE"/>
    <property type="match status" value="1"/>
</dbReference>